<accession>A0A4Y2I232</accession>
<evidence type="ECO:0000313" key="2">
    <source>
        <dbReference type="Proteomes" id="UP000499080"/>
    </source>
</evidence>
<proteinExistence type="predicted"/>
<comment type="caution">
    <text evidence="1">The sequence shown here is derived from an EMBL/GenBank/DDBJ whole genome shotgun (WGS) entry which is preliminary data.</text>
</comment>
<dbReference type="AlphaFoldDB" id="A0A4Y2I232"/>
<evidence type="ECO:0000313" key="1">
    <source>
        <dbReference type="EMBL" id="GBM71791.1"/>
    </source>
</evidence>
<gene>
    <name evidence="1" type="ORF">AVEN_98400_1</name>
</gene>
<name>A0A4Y2I232_ARAVE</name>
<keyword evidence="2" id="KW-1185">Reference proteome</keyword>
<organism evidence="1 2">
    <name type="scientific">Araneus ventricosus</name>
    <name type="common">Orbweaver spider</name>
    <name type="synonym">Epeira ventricosa</name>
    <dbReference type="NCBI Taxonomy" id="182803"/>
    <lineage>
        <taxon>Eukaryota</taxon>
        <taxon>Metazoa</taxon>
        <taxon>Ecdysozoa</taxon>
        <taxon>Arthropoda</taxon>
        <taxon>Chelicerata</taxon>
        <taxon>Arachnida</taxon>
        <taxon>Araneae</taxon>
        <taxon>Araneomorphae</taxon>
        <taxon>Entelegynae</taxon>
        <taxon>Araneoidea</taxon>
        <taxon>Araneidae</taxon>
        <taxon>Araneus</taxon>
    </lineage>
</organism>
<protein>
    <submittedName>
        <fullName evidence="1">Uncharacterized protein</fullName>
    </submittedName>
</protein>
<reference evidence="1 2" key="1">
    <citation type="journal article" date="2019" name="Sci. Rep.">
        <title>Orb-weaving spider Araneus ventricosus genome elucidates the spidroin gene catalogue.</title>
        <authorList>
            <person name="Kono N."/>
            <person name="Nakamura H."/>
            <person name="Ohtoshi R."/>
            <person name="Moran D.A.P."/>
            <person name="Shinohara A."/>
            <person name="Yoshida Y."/>
            <person name="Fujiwara M."/>
            <person name="Mori M."/>
            <person name="Tomita M."/>
            <person name="Arakawa K."/>
        </authorList>
    </citation>
    <scope>NUCLEOTIDE SEQUENCE [LARGE SCALE GENOMIC DNA]</scope>
</reference>
<sequence length="92" mass="10532">MPFFSFTSDALLMSRYFRGVKSSSTSMLLSSDISVLMFILKLQDLSKIIPRVAPKRYVNLTKSTSGQKMGRTYEPVFLSSERPWLIDKRMDG</sequence>
<dbReference type="EMBL" id="BGPR01002335">
    <property type="protein sequence ID" value="GBM71791.1"/>
    <property type="molecule type" value="Genomic_DNA"/>
</dbReference>
<dbReference type="Proteomes" id="UP000499080">
    <property type="component" value="Unassembled WGS sequence"/>
</dbReference>